<name>A0ABQ9MRR6_HEVBR</name>
<evidence type="ECO:0000313" key="4">
    <source>
        <dbReference type="Proteomes" id="UP001174677"/>
    </source>
</evidence>
<keyword evidence="2" id="KW-0472">Membrane</keyword>
<evidence type="ECO:0000256" key="2">
    <source>
        <dbReference type="SAM" id="Phobius"/>
    </source>
</evidence>
<feature type="region of interest" description="Disordered" evidence="1">
    <location>
        <begin position="42"/>
        <end position="63"/>
    </location>
</feature>
<proteinExistence type="predicted"/>
<protein>
    <submittedName>
        <fullName evidence="3">Uncharacterized protein</fullName>
    </submittedName>
</protein>
<dbReference type="Proteomes" id="UP001174677">
    <property type="component" value="Chromosome 5"/>
</dbReference>
<organism evidence="3 4">
    <name type="scientific">Hevea brasiliensis</name>
    <name type="common">Para rubber tree</name>
    <name type="synonym">Siphonia brasiliensis</name>
    <dbReference type="NCBI Taxonomy" id="3981"/>
    <lineage>
        <taxon>Eukaryota</taxon>
        <taxon>Viridiplantae</taxon>
        <taxon>Streptophyta</taxon>
        <taxon>Embryophyta</taxon>
        <taxon>Tracheophyta</taxon>
        <taxon>Spermatophyta</taxon>
        <taxon>Magnoliopsida</taxon>
        <taxon>eudicotyledons</taxon>
        <taxon>Gunneridae</taxon>
        <taxon>Pentapetalae</taxon>
        <taxon>rosids</taxon>
        <taxon>fabids</taxon>
        <taxon>Malpighiales</taxon>
        <taxon>Euphorbiaceae</taxon>
        <taxon>Crotonoideae</taxon>
        <taxon>Micrandreae</taxon>
        <taxon>Hevea</taxon>
    </lineage>
</organism>
<evidence type="ECO:0000313" key="3">
    <source>
        <dbReference type="EMBL" id="KAJ9181569.1"/>
    </source>
</evidence>
<sequence>MGYVIVVSLPLILFIIILALACYLLGRNWGRRQAAAARIPQYYGPSAPPPRAQPPPMDKPSEV</sequence>
<comment type="caution">
    <text evidence="3">The sequence shown here is derived from an EMBL/GenBank/DDBJ whole genome shotgun (WGS) entry which is preliminary data.</text>
</comment>
<keyword evidence="4" id="KW-1185">Reference proteome</keyword>
<feature type="compositionally biased region" description="Pro residues" evidence="1">
    <location>
        <begin position="46"/>
        <end position="63"/>
    </location>
</feature>
<gene>
    <name evidence="3" type="ORF">P3X46_009686</name>
</gene>
<keyword evidence="2" id="KW-1133">Transmembrane helix</keyword>
<accession>A0ABQ9MRR6</accession>
<keyword evidence="2" id="KW-0812">Transmembrane</keyword>
<feature type="transmembrane region" description="Helical" evidence="2">
    <location>
        <begin position="6"/>
        <end position="26"/>
    </location>
</feature>
<reference evidence="3" key="1">
    <citation type="journal article" date="2023" name="Plant Biotechnol. J.">
        <title>Chromosome-level wild Hevea brasiliensis genome provides new tools for genomic-assisted breeding and valuable loci to elevate rubber yield.</title>
        <authorList>
            <person name="Cheng H."/>
            <person name="Song X."/>
            <person name="Hu Y."/>
            <person name="Wu T."/>
            <person name="Yang Q."/>
            <person name="An Z."/>
            <person name="Feng S."/>
            <person name="Deng Z."/>
            <person name="Wu W."/>
            <person name="Zeng X."/>
            <person name="Tu M."/>
            <person name="Wang X."/>
            <person name="Huang H."/>
        </authorList>
    </citation>
    <scope>NUCLEOTIDE SEQUENCE</scope>
    <source>
        <strain evidence="3">MT/VB/25A 57/8</strain>
    </source>
</reference>
<dbReference type="EMBL" id="JARPOI010000005">
    <property type="protein sequence ID" value="KAJ9181569.1"/>
    <property type="molecule type" value="Genomic_DNA"/>
</dbReference>
<evidence type="ECO:0000256" key="1">
    <source>
        <dbReference type="SAM" id="MobiDB-lite"/>
    </source>
</evidence>